<reference evidence="1 2" key="1">
    <citation type="journal article" date="2014" name="Genome Announc.">
        <title>Draft Genome Sequence of Propane- and Butane-Oxidizing Actinobacterium Rhodococcus ruber IEGM 231.</title>
        <authorList>
            <person name="Ivshina I.B."/>
            <person name="Kuyukina M.S."/>
            <person name="Krivoruchko A.V."/>
            <person name="Barbe V."/>
            <person name="Fischer C."/>
        </authorList>
    </citation>
    <scope>NUCLEOTIDE SEQUENCE [LARGE SCALE GENOMIC DNA]</scope>
</reference>
<dbReference type="RefSeq" id="WP_010592622.1">
    <property type="nucleotide sequence ID" value="NZ_CP023714.1"/>
</dbReference>
<gene>
    <name evidence="1" type="ORF">RHRU231_380005</name>
</gene>
<protein>
    <submittedName>
        <fullName evidence="1">Uncharacterized protein</fullName>
    </submittedName>
</protein>
<proteinExistence type="predicted"/>
<organism evidence="1 2">
    <name type="scientific">Rhodococcus ruber</name>
    <dbReference type="NCBI Taxonomy" id="1830"/>
    <lineage>
        <taxon>Bacteria</taxon>
        <taxon>Bacillati</taxon>
        <taxon>Actinomycetota</taxon>
        <taxon>Actinomycetes</taxon>
        <taxon>Mycobacteriales</taxon>
        <taxon>Nocardiaceae</taxon>
        <taxon>Rhodococcus</taxon>
    </lineage>
</organism>
<dbReference type="eggNOG" id="ENOG5033C84">
    <property type="taxonomic scope" value="Bacteria"/>
</dbReference>
<name>A0A098BH26_9NOCA</name>
<dbReference type="AlphaFoldDB" id="A0A098BH26"/>
<dbReference type="Proteomes" id="UP000042997">
    <property type="component" value="Unassembled WGS sequence"/>
</dbReference>
<dbReference type="EMBL" id="CCSD01000048">
    <property type="protein sequence ID" value="CDZ88038.1"/>
    <property type="molecule type" value="Genomic_DNA"/>
</dbReference>
<dbReference type="OrthoDB" id="4569428at2"/>
<dbReference type="KEGG" id="rrz:CS378_01830"/>
<evidence type="ECO:0000313" key="2">
    <source>
        <dbReference type="Proteomes" id="UP000042997"/>
    </source>
</evidence>
<dbReference type="GeneID" id="66835601"/>
<accession>A0A098BH26</accession>
<sequence length="87" mass="9760">MALKGRQWWKLVGLAGAVGVAATGAVVMRDERRRRAYTPDEVRTKLHDRYARVAAAHDTQSAVPLDEVTTGLCTRIRTGFRGIRIRR</sequence>
<evidence type="ECO:0000313" key="1">
    <source>
        <dbReference type="EMBL" id="CDZ88038.1"/>
    </source>
</evidence>